<feature type="compositionally biased region" description="Polar residues" evidence="6">
    <location>
        <begin position="87"/>
        <end position="101"/>
    </location>
</feature>
<dbReference type="GO" id="GO:0003677">
    <property type="term" value="F:DNA binding"/>
    <property type="evidence" value="ECO:0007669"/>
    <property type="project" value="InterPro"/>
</dbReference>
<evidence type="ECO:0000259" key="7">
    <source>
        <dbReference type="PROSITE" id="PS50048"/>
    </source>
</evidence>
<dbReference type="GO" id="GO:0005634">
    <property type="term" value="C:nucleus"/>
    <property type="evidence" value="ECO:0007669"/>
    <property type="project" value="UniProtKB-SubCell"/>
</dbReference>
<feature type="compositionally biased region" description="Low complexity" evidence="6">
    <location>
        <begin position="102"/>
        <end position="119"/>
    </location>
</feature>
<feature type="region of interest" description="Disordered" evidence="6">
    <location>
        <begin position="1"/>
        <end position="21"/>
    </location>
</feature>
<proteinExistence type="predicted"/>
<reference evidence="8 9" key="1">
    <citation type="journal article" date="2012" name="Science">
        <title>The Paleozoic origin of enzymatic lignin decomposition reconstructed from 31 fungal genomes.</title>
        <authorList>
            <person name="Floudas D."/>
            <person name="Binder M."/>
            <person name="Riley R."/>
            <person name="Barry K."/>
            <person name="Blanchette R.A."/>
            <person name="Henrissat B."/>
            <person name="Martinez A.T."/>
            <person name="Otillar R."/>
            <person name="Spatafora J.W."/>
            <person name="Yadav J.S."/>
            <person name="Aerts A."/>
            <person name="Benoit I."/>
            <person name="Boyd A."/>
            <person name="Carlson A."/>
            <person name="Copeland A."/>
            <person name="Coutinho P.M."/>
            <person name="de Vries R.P."/>
            <person name="Ferreira P."/>
            <person name="Findley K."/>
            <person name="Foster B."/>
            <person name="Gaskell J."/>
            <person name="Glotzer D."/>
            <person name="Gorecki P."/>
            <person name="Heitman J."/>
            <person name="Hesse C."/>
            <person name="Hori C."/>
            <person name="Igarashi K."/>
            <person name="Jurgens J.A."/>
            <person name="Kallen N."/>
            <person name="Kersten P."/>
            <person name="Kohler A."/>
            <person name="Kuees U."/>
            <person name="Kumar T.K.A."/>
            <person name="Kuo A."/>
            <person name="LaButti K."/>
            <person name="Larrondo L.F."/>
            <person name="Lindquist E."/>
            <person name="Ling A."/>
            <person name="Lombard V."/>
            <person name="Lucas S."/>
            <person name="Lundell T."/>
            <person name="Martin R."/>
            <person name="McLaughlin D.J."/>
            <person name="Morgenstern I."/>
            <person name="Morin E."/>
            <person name="Murat C."/>
            <person name="Nagy L.G."/>
            <person name="Nolan M."/>
            <person name="Ohm R.A."/>
            <person name="Patyshakuliyeva A."/>
            <person name="Rokas A."/>
            <person name="Ruiz-Duenas F.J."/>
            <person name="Sabat G."/>
            <person name="Salamov A."/>
            <person name="Samejima M."/>
            <person name="Schmutz J."/>
            <person name="Slot J.C."/>
            <person name="St John F."/>
            <person name="Stenlid J."/>
            <person name="Sun H."/>
            <person name="Sun S."/>
            <person name="Syed K."/>
            <person name="Tsang A."/>
            <person name="Wiebenga A."/>
            <person name="Young D."/>
            <person name="Pisabarro A."/>
            <person name="Eastwood D.C."/>
            <person name="Martin F."/>
            <person name="Cullen D."/>
            <person name="Grigoriev I.V."/>
            <person name="Hibbett D.S."/>
        </authorList>
    </citation>
    <scope>NUCLEOTIDE SEQUENCE</scope>
    <source>
        <strain evidence="9">FP-58527</strain>
    </source>
</reference>
<dbReference type="GO" id="GO:0006351">
    <property type="term" value="P:DNA-templated transcription"/>
    <property type="evidence" value="ECO:0007669"/>
    <property type="project" value="InterPro"/>
</dbReference>
<dbReference type="PROSITE" id="PS50048">
    <property type="entry name" value="ZN2_CY6_FUNGAL_2"/>
    <property type="match status" value="1"/>
</dbReference>
<dbReference type="SUPFAM" id="SSF57701">
    <property type="entry name" value="Zn2/Cys6 DNA-binding domain"/>
    <property type="match status" value="1"/>
</dbReference>
<dbReference type="Proteomes" id="UP000015241">
    <property type="component" value="Unassembled WGS sequence"/>
</dbReference>
<dbReference type="CDD" id="cd12148">
    <property type="entry name" value="fungal_TF_MHR"/>
    <property type="match status" value="1"/>
</dbReference>
<evidence type="ECO:0000256" key="1">
    <source>
        <dbReference type="ARBA" id="ARBA00004123"/>
    </source>
</evidence>
<dbReference type="CDD" id="cd00067">
    <property type="entry name" value="GAL4"/>
    <property type="match status" value="1"/>
</dbReference>
<dbReference type="InterPro" id="IPR007219">
    <property type="entry name" value="XnlR_reg_dom"/>
</dbReference>
<dbReference type="InterPro" id="IPR050815">
    <property type="entry name" value="TF_fung"/>
</dbReference>
<feature type="compositionally biased region" description="Polar residues" evidence="6">
    <location>
        <begin position="7"/>
        <end position="19"/>
    </location>
</feature>
<dbReference type="InterPro" id="IPR001138">
    <property type="entry name" value="Zn2Cys6_DnaBD"/>
</dbReference>
<keyword evidence="4" id="KW-0804">Transcription</keyword>
<evidence type="ECO:0000256" key="3">
    <source>
        <dbReference type="ARBA" id="ARBA00023015"/>
    </source>
</evidence>
<comment type="subcellular location">
    <subcellularLocation>
        <location evidence="1">Nucleus</location>
    </subcellularLocation>
</comment>
<dbReference type="PROSITE" id="PS00463">
    <property type="entry name" value="ZN2_CY6_FUNGAL_1"/>
    <property type="match status" value="1"/>
</dbReference>
<evidence type="ECO:0000313" key="9">
    <source>
        <dbReference type="Proteomes" id="UP000015241"/>
    </source>
</evidence>
<dbReference type="InParanoid" id="S8G397"/>
<dbReference type="STRING" id="743788.S8G397"/>
<keyword evidence="5" id="KW-0539">Nucleus</keyword>
<dbReference type="CDD" id="cd14725">
    <property type="entry name" value="ZIP_Gal4-like_2"/>
    <property type="match status" value="1"/>
</dbReference>
<keyword evidence="3" id="KW-0805">Transcription regulation</keyword>
<dbReference type="GO" id="GO:0000981">
    <property type="term" value="F:DNA-binding transcription factor activity, RNA polymerase II-specific"/>
    <property type="evidence" value="ECO:0007669"/>
    <property type="project" value="InterPro"/>
</dbReference>
<dbReference type="GO" id="GO:0008270">
    <property type="term" value="F:zinc ion binding"/>
    <property type="evidence" value="ECO:0007669"/>
    <property type="project" value="InterPro"/>
</dbReference>
<dbReference type="SMART" id="SM00906">
    <property type="entry name" value="Fungal_trans"/>
    <property type="match status" value="1"/>
</dbReference>
<dbReference type="EMBL" id="KE504126">
    <property type="protein sequence ID" value="EPT04730.1"/>
    <property type="molecule type" value="Genomic_DNA"/>
</dbReference>
<gene>
    <name evidence="8" type="ORF">FOMPIDRAFT_1021882</name>
</gene>
<evidence type="ECO:0000313" key="8">
    <source>
        <dbReference type="EMBL" id="EPT04730.1"/>
    </source>
</evidence>
<protein>
    <recommendedName>
        <fullName evidence="7">Zn(2)-C6 fungal-type domain-containing protein</fullName>
    </recommendedName>
</protein>
<dbReference type="InterPro" id="IPR036864">
    <property type="entry name" value="Zn2-C6_fun-type_DNA-bd_sf"/>
</dbReference>
<sequence length="584" mass="65312">MAEKRASTSSTPGPNTTLQRGKACLRCRKRKMRCDGAKPACQQCVRAKKAEGCEYDDGKGKTRTQLMREHIARLELRVKELEGLEHSSPSVTLFDPHSQTQYYSGSSSSSSHGSPGNYSLPTSASPTPFQPDVESSWETQWDNMADFAVPVNEPYNPSEEPPLELAQMLLEIFIPHRHQCGLDVHPDRLRESLTLPASERRHPVLMNAIYLWACYLSRPGSLSEHEPHYLSRALSAMTDAIQYPSKVIDVIQASCILSVYYLSNGRLFEGSYHSTVASSLALQFGLHQIGADERTPQSSADDWDTTFRLEPAKDTIVRGERILTFWQVYNLDRCWSVALQRPSTIPDSDHPWTCINTPWPQSMDEYACGDIDLGNASPTVRSFFMHQGQMPTMVSGFSTAALRAKASALFEAANRLSSSWSPLPSSTTFMDSFRALEHTVSRFASTLLPLHQLGAALPEDKYKLIMVHSLAHAAMIRLHFPFMESDSISREKCLRSARGMILVSKHIADIDFEFLDPLIGPCWSSAAKVLESELLRLQSSWPPMNSLEVQGELAAVLFVMTKLSTRFPLLSYQAAKIQNFLETK</sequence>
<dbReference type="PANTHER" id="PTHR47338:SF29">
    <property type="entry name" value="ZN(2)-C6 FUNGAL-TYPE DOMAIN-CONTAINING PROTEIN"/>
    <property type="match status" value="1"/>
</dbReference>
<name>S8G397_FOMSC</name>
<dbReference type="eggNOG" id="ENOG502SQZ9">
    <property type="taxonomic scope" value="Eukaryota"/>
</dbReference>
<dbReference type="Gene3D" id="4.10.240.10">
    <property type="entry name" value="Zn(2)-C6 fungal-type DNA-binding domain"/>
    <property type="match status" value="1"/>
</dbReference>
<evidence type="ECO:0000256" key="4">
    <source>
        <dbReference type="ARBA" id="ARBA00023163"/>
    </source>
</evidence>
<evidence type="ECO:0000256" key="5">
    <source>
        <dbReference type="ARBA" id="ARBA00023242"/>
    </source>
</evidence>
<feature type="region of interest" description="Disordered" evidence="6">
    <location>
        <begin position="86"/>
        <end position="135"/>
    </location>
</feature>
<dbReference type="AlphaFoldDB" id="S8G397"/>
<dbReference type="SMART" id="SM00066">
    <property type="entry name" value="GAL4"/>
    <property type="match status" value="1"/>
</dbReference>
<dbReference type="Pfam" id="PF00172">
    <property type="entry name" value="Zn_clus"/>
    <property type="match status" value="1"/>
</dbReference>
<evidence type="ECO:0000256" key="6">
    <source>
        <dbReference type="SAM" id="MobiDB-lite"/>
    </source>
</evidence>
<accession>S8G397</accession>
<feature type="domain" description="Zn(2)-C6 fungal-type" evidence="7">
    <location>
        <begin position="23"/>
        <end position="55"/>
    </location>
</feature>
<keyword evidence="2" id="KW-0479">Metal-binding</keyword>
<dbReference type="Pfam" id="PF04082">
    <property type="entry name" value="Fungal_trans"/>
    <property type="match status" value="1"/>
</dbReference>
<evidence type="ECO:0000256" key="2">
    <source>
        <dbReference type="ARBA" id="ARBA00022723"/>
    </source>
</evidence>
<organism evidence="8 9">
    <name type="scientific">Fomitopsis schrenkii</name>
    <name type="common">Brown rot fungus</name>
    <dbReference type="NCBI Taxonomy" id="2126942"/>
    <lineage>
        <taxon>Eukaryota</taxon>
        <taxon>Fungi</taxon>
        <taxon>Dikarya</taxon>
        <taxon>Basidiomycota</taxon>
        <taxon>Agaricomycotina</taxon>
        <taxon>Agaricomycetes</taxon>
        <taxon>Polyporales</taxon>
        <taxon>Fomitopsis</taxon>
    </lineage>
</organism>
<dbReference type="OrthoDB" id="2123952at2759"/>
<dbReference type="HOGENOM" id="CLU_022337_1_0_1"/>
<dbReference type="PANTHER" id="PTHR47338">
    <property type="entry name" value="ZN(II)2CYS6 TRANSCRIPTION FACTOR (EUROFUNG)-RELATED"/>
    <property type="match status" value="1"/>
</dbReference>
<keyword evidence="9" id="KW-1185">Reference proteome</keyword>